<dbReference type="InterPro" id="IPR007111">
    <property type="entry name" value="NACHT_NTPase"/>
</dbReference>
<dbReference type="OrthoDB" id="2767275at2759"/>
<feature type="compositionally biased region" description="Polar residues" evidence="2">
    <location>
        <begin position="26"/>
        <end position="77"/>
    </location>
</feature>
<dbReference type="Gene3D" id="3.40.50.300">
    <property type="entry name" value="P-loop containing nucleotide triphosphate hydrolases"/>
    <property type="match status" value="1"/>
</dbReference>
<dbReference type="Proteomes" id="UP000016930">
    <property type="component" value="Unassembled WGS sequence"/>
</dbReference>
<dbReference type="InterPro" id="IPR027417">
    <property type="entry name" value="P-loop_NTPase"/>
</dbReference>
<reference evidence="4 5" key="1">
    <citation type="journal article" date="2012" name="Proc. Natl. Acad. Sci. U.S.A.">
        <title>Comparative genomics of Ceriporiopsis subvermispora and Phanerochaete chrysosporium provide insight into selective ligninolysis.</title>
        <authorList>
            <person name="Fernandez-Fueyo E."/>
            <person name="Ruiz-Duenas F.J."/>
            <person name="Ferreira P."/>
            <person name="Floudas D."/>
            <person name="Hibbett D.S."/>
            <person name="Canessa P."/>
            <person name="Larrondo L.F."/>
            <person name="James T.Y."/>
            <person name="Seelenfreund D."/>
            <person name="Lobos S."/>
            <person name="Polanco R."/>
            <person name="Tello M."/>
            <person name="Honda Y."/>
            <person name="Watanabe T."/>
            <person name="Watanabe T."/>
            <person name="Ryu J.S."/>
            <person name="Kubicek C.P."/>
            <person name="Schmoll M."/>
            <person name="Gaskell J."/>
            <person name="Hammel K.E."/>
            <person name="St John F.J."/>
            <person name="Vanden Wymelenberg A."/>
            <person name="Sabat G."/>
            <person name="Splinter BonDurant S."/>
            <person name="Syed K."/>
            <person name="Yadav J.S."/>
            <person name="Doddapaneni H."/>
            <person name="Subramanian V."/>
            <person name="Lavin J.L."/>
            <person name="Oguiza J.A."/>
            <person name="Perez G."/>
            <person name="Pisabarro A.G."/>
            <person name="Ramirez L."/>
            <person name="Santoyo F."/>
            <person name="Master E."/>
            <person name="Coutinho P.M."/>
            <person name="Henrissat B."/>
            <person name="Lombard V."/>
            <person name="Magnuson J.K."/>
            <person name="Kuees U."/>
            <person name="Hori C."/>
            <person name="Igarashi K."/>
            <person name="Samejima M."/>
            <person name="Held B.W."/>
            <person name="Barry K.W."/>
            <person name="LaButti K.M."/>
            <person name="Lapidus A."/>
            <person name="Lindquist E.A."/>
            <person name="Lucas S.M."/>
            <person name="Riley R."/>
            <person name="Salamov A.A."/>
            <person name="Hoffmeister D."/>
            <person name="Schwenk D."/>
            <person name="Hadar Y."/>
            <person name="Yarden O."/>
            <person name="de Vries R.P."/>
            <person name="Wiebenga A."/>
            <person name="Stenlid J."/>
            <person name="Eastwood D."/>
            <person name="Grigoriev I.V."/>
            <person name="Berka R.M."/>
            <person name="Blanchette R.A."/>
            <person name="Kersten P."/>
            <person name="Martinez A.T."/>
            <person name="Vicuna R."/>
            <person name="Cullen D."/>
        </authorList>
    </citation>
    <scope>NUCLEOTIDE SEQUENCE [LARGE SCALE GENOMIC DNA]</scope>
    <source>
        <strain evidence="4 5">B</strain>
    </source>
</reference>
<organism evidence="4 5">
    <name type="scientific">Ceriporiopsis subvermispora (strain B)</name>
    <name type="common">White-rot fungus</name>
    <name type="synonym">Gelatoporia subvermispora</name>
    <dbReference type="NCBI Taxonomy" id="914234"/>
    <lineage>
        <taxon>Eukaryota</taxon>
        <taxon>Fungi</taxon>
        <taxon>Dikarya</taxon>
        <taxon>Basidiomycota</taxon>
        <taxon>Agaricomycotina</taxon>
        <taxon>Agaricomycetes</taxon>
        <taxon>Polyporales</taxon>
        <taxon>Gelatoporiaceae</taxon>
        <taxon>Gelatoporia</taxon>
    </lineage>
</organism>
<dbReference type="PANTHER" id="PTHR10039">
    <property type="entry name" value="AMELOGENIN"/>
    <property type="match status" value="1"/>
</dbReference>
<accession>M2RG72</accession>
<dbReference type="Pfam" id="PF24883">
    <property type="entry name" value="NPHP3_N"/>
    <property type="match status" value="1"/>
</dbReference>
<evidence type="ECO:0000259" key="3">
    <source>
        <dbReference type="PROSITE" id="PS50837"/>
    </source>
</evidence>
<dbReference type="EMBL" id="KB445796">
    <property type="protein sequence ID" value="EMD37437.1"/>
    <property type="molecule type" value="Genomic_DNA"/>
</dbReference>
<dbReference type="InterPro" id="IPR056884">
    <property type="entry name" value="NPHP3-like_N"/>
</dbReference>
<dbReference type="InterPro" id="IPR031350">
    <property type="entry name" value="Goodbye_dom"/>
</dbReference>
<dbReference type="AlphaFoldDB" id="M2RG72"/>
<feature type="domain" description="NACHT" evidence="3">
    <location>
        <begin position="391"/>
        <end position="545"/>
    </location>
</feature>
<gene>
    <name evidence="4" type="ORF">CERSUDRAFT_123399</name>
</gene>
<dbReference type="SUPFAM" id="SSF52540">
    <property type="entry name" value="P-loop containing nucleoside triphosphate hydrolases"/>
    <property type="match status" value="1"/>
</dbReference>
<evidence type="ECO:0000313" key="4">
    <source>
        <dbReference type="EMBL" id="EMD37437.1"/>
    </source>
</evidence>
<dbReference type="PANTHER" id="PTHR10039:SF16">
    <property type="entry name" value="GPI INOSITOL-DEACYLASE"/>
    <property type="match status" value="1"/>
</dbReference>
<dbReference type="Pfam" id="PF17109">
    <property type="entry name" value="Goodbye"/>
    <property type="match status" value="1"/>
</dbReference>
<evidence type="ECO:0000256" key="2">
    <source>
        <dbReference type="SAM" id="MobiDB-lite"/>
    </source>
</evidence>
<keyword evidence="5" id="KW-1185">Reference proteome</keyword>
<dbReference type="PROSITE" id="PS50837">
    <property type="entry name" value="NACHT"/>
    <property type="match status" value="1"/>
</dbReference>
<name>M2RG72_CERS8</name>
<sequence length="701" mass="79191">MSPIQSNLRRLRDRLSPLPEHGDGQLSASSTPQRCPTQEGTLTSGPSYQLTINPVYTPLTSAQKPPWSAQQTMNSNDTKSDPDPSEFASLFRDALDEFSKRTEIDLATNPLTRQFMTCDSIDKVMVILENQVQKFNEFRHGGIKMQLIRKLHPLVTVILTLSRSEILLEGLEAAFGPSVAVVAALGVLLEAAKGVSASYDALSELLDCITSFLVRLEVFTRMQLSPAMRAILVKTLVHVISVLSLAIEQVKQGRLVAYFKRLLGNKDVEKALHELERLTVEQAQMTGVESLELIYNLVNSLSVTMKNGQVPTGPIRESLDRLGACLSGMRQDIDELKLPNADDNILQQHRDWLSPPDPSRYYNVAIKLYHKSTGRWLIESEPMQRWKRMGSLLWIHGKPGSGKTVMCSAIIEDLARLCIVQLKSVLIYFYCDYADSTTQSVRGLLSHLVLCIPTRTRSDVCTEILSHLYSKNDNGGQQPSDDELEECLQEMLEQTADYSVYIVIDAVDECPSSGIPSMRTRMLELITRITGWQIKNVRICLTSRPEPDVRDVLDRLSPLTITLHEGSGQAQDIATYVRSVMESDPGFRLWNGEDKALAMQELSEKANGMFRWVYCQLDMLRGCQRANIRQVLRNLPRTLDETYQRMLKDLDTENWKYTHRLFQCLVVYSRPLRINELAEVVAIDFKSLAAPGVKADWRRKQ</sequence>
<evidence type="ECO:0000313" key="5">
    <source>
        <dbReference type="Proteomes" id="UP000016930"/>
    </source>
</evidence>
<proteinExistence type="predicted"/>
<feature type="region of interest" description="Disordered" evidence="2">
    <location>
        <begin position="1"/>
        <end position="86"/>
    </location>
</feature>
<evidence type="ECO:0000256" key="1">
    <source>
        <dbReference type="ARBA" id="ARBA00022737"/>
    </source>
</evidence>
<dbReference type="STRING" id="914234.M2RG72"/>
<keyword evidence="1" id="KW-0677">Repeat</keyword>
<dbReference type="HOGENOM" id="CLU_011469_0_0_1"/>
<protein>
    <recommendedName>
        <fullName evidence="3">NACHT domain-containing protein</fullName>
    </recommendedName>
</protein>